<dbReference type="AlphaFoldDB" id="A0A8X6NCS2"/>
<dbReference type="Proteomes" id="UP000887013">
    <property type="component" value="Unassembled WGS sequence"/>
</dbReference>
<keyword evidence="2" id="KW-1185">Reference proteome</keyword>
<organism evidence="1 2">
    <name type="scientific">Nephila pilipes</name>
    <name type="common">Giant wood spider</name>
    <name type="synonym">Nephila maculata</name>
    <dbReference type="NCBI Taxonomy" id="299642"/>
    <lineage>
        <taxon>Eukaryota</taxon>
        <taxon>Metazoa</taxon>
        <taxon>Ecdysozoa</taxon>
        <taxon>Arthropoda</taxon>
        <taxon>Chelicerata</taxon>
        <taxon>Arachnida</taxon>
        <taxon>Araneae</taxon>
        <taxon>Araneomorphae</taxon>
        <taxon>Entelegynae</taxon>
        <taxon>Araneoidea</taxon>
        <taxon>Nephilidae</taxon>
        <taxon>Nephila</taxon>
    </lineage>
</organism>
<accession>A0A8X6NCS2</accession>
<comment type="caution">
    <text evidence="1">The sequence shown here is derived from an EMBL/GenBank/DDBJ whole genome shotgun (WGS) entry which is preliminary data.</text>
</comment>
<evidence type="ECO:0000313" key="2">
    <source>
        <dbReference type="Proteomes" id="UP000887013"/>
    </source>
</evidence>
<gene>
    <name evidence="1" type="ORF">NPIL_100921</name>
</gene>
<protein>
    <submittedName>
        <fullName evidence="1">Uncharacterized protein</fullName>
    </submittedName>
</protein>
<name>A0A8X6NCS2_NEPPI</name>
<dbReference type="EMBL" id="BMAW01103106">
    <property type="protein sequence ID" value="GFT07533.1"/>
    <property type="molecule type" value="Genomic_DNA"/>
</dbReference>
<evidence type="ECO:0000313" key="1">
    <source>
        <dbReference type="EMBL" id="GFT07533.1"/>
    </source>
</evidence>
<proteinExistence type="predicted"/>
<reference evidence="1" key="1">
    <citation type="submission" date="2020-08" db="EMBL/GenBank/DDBJ databases">
        <title>Multicomponent nature underlies the extraordinary mechanical properties of spider dragline silk.</title>
        <authorList>
            <person name="Kono N."/>
            <person name="Nakamura H."/>
            <person name="Mori M."/>
            <person name="Yoshida Y."/>
            <person name="Ohtoshi R."/>
            <person name="Malay A.D."/>
            <person name="Moran D.A.P."/>
            <person name="Tomita M."/>
            <person name="Numata K."/>
            <person name="Arakawa K."/>
        </authorList>
    </citation>
    <scope>NUCLEOTIDE SEQUENCE</scope>
</reference>
<dbReference type="OrthoDB" id="10317503at2759"/>
<sequence length="167" mass="19055">MPERIGISDQYSLAICTSLSAVSWLGSGDRKDRLEKQQSSNSLPPFLLKEEKKGQKNLKEITENVERKERAVKIFPLKFSIPGIGNKTVNSIVLERSSRFRYRLRPDCGDQWHTGEVREEIKRQRKYKGYALCSGDDSTPIFHPLDSKSKRYGYPPLSVMTDGSSNE</sequence>